<feature type="compositionally biased region" description="Acidic residues" evidence="1">
    <location>
        <begin position="347"/>
        <end position="356"/>
    </location>
</feature>
<feature type="transmembrane region" description="Helical" evidence="2">
    <location>
        <begin position="181"/>
        <end position="199"/>
    </location>
</feature>
<organism evidence="3">
    <name type="scientific">hydrothermal vent metagenome</name>
    <dbReference type="NCBI Taxonomy" id="652676"/>
    <lineage>
        <taxon>unclassified sequences</taxon>
        <taxon>metagenomes</taxon>
        <taxon>ecological metagenomes</taxon>
    </lineage>
</organism>
<feature type="compositionally biased region" description="Basic and acidic residues" evidence="1">
    <location>
        <begin position="1"/>
        <end position="14"/>
    </location>
</feature>
<proteinExistence type="predicted"/>
<reference evidence="3" key="1">
    <citation type="submission" date="2018-06" db="EMBL/GenBank/DDBJ databases">
        <authorList>
            <person name="Zhirakovskaya E."/>
        </authorList>
    </citation>
    <scope>NUCLEOTIDE SEQUENCE</scope>
</reference>
<gene>
    <name evidence="3" type="ORF">MNBD_PLANCTO02-1967</name>
</gene>
<feature type="transmembrane region" description="Helical" evidence="2">
    <location>
        <begin position="211"/>
        <end position="232"/>
    </location>
</feature>
<feature type="compositionally biased region" description="Basic residues" evidence="1">
    <location>
        <begin position="302"/>
        <end position="312"/>
    </location>
</feature>
<keyword evidence="2" id="KW-0812">Transmembrane</keyword>
<protein>
    <submittedName>
        <fullName evidence="3">Uncharacterized protein</fullName>
    </submittedName>
</protein>
<keyword evidence="2" id="KW-0472">Membrane</keyword>
<feature type="region of interest" description="Disordered" evidence="1">
    <location>
        <begin position="287"/>
        <end position="412"/>
    </location>
</feature>
<evidence type="ECO:0000313" key="3">
    <source>
        <dbReference type="EMBL" id="VAX40257.1"/>
    </source>
</evidence>
<feature type="region of interest" description="Disordered" evidence="1">
    <location>
        <begin position="1"/>
        <end position="36"/>
    </location>
</feature>
<keyword evidence="2" id="KW-1133">Transmembrane helix</keyword>
<feature type="compositionally biased region" description="Basic and acidic residues" evidence="1">
    <location>
        <begin position="396"/>
        <end position="412"/>
    </location>
</feature>
<name>A0A3B1E7X6_9ZZZZ</name>
<accession>A0A3B1E7X6</accession>
<evidence type="ECO:0000256" key="2">
    <source>
        <dbReference type="SAM" id="Phobius"/>
    </source>
</evidence>
<feature type="transmembrane region" description="Helical" evidence="2">
    <location>
        <begin position="139"/>
        <end position="161"/>
    </location>
</feature>
<feature type="transmembrane region" description="Helical" evidence="2">
    <location>
        <begin position="244"/>
        <end position="266"/>
    </location>
</feature>
<feature type="transmembrane region" description="Helical" evidence="2">
    <location>
        <begin position="62"/>
        <end position="85"/>
    </location>
</feature>
<feature type="compositionally biased region" description="Basic residues" evidence="1">
    <location>
        <begin position="320"/>
        <end position="329"/>
    </location>
</feature>
<evidence type="ECO:0000256" key="1">
    <source>
        <dbReference type="SAM" id="MobiDB-lite"/>
    </source>
</evidence>
<dbReference type="EMBL" id="UOGL01000417">
    <property type="protein sequence ID" value="VAX40257.1"/>
    <property type="molecule type" value="Genomic_DNA"/>
</dbReference>
<dbReference type="AlphaFoldDB" id="A0A3B1E7X6"/>
<sequence>MDDRRRRRLAKESDETVSNNAASEKITKPESPCSKAEQISARKRLRRHFPLRKLISQRKWKVVTAACLAIVSSVLVVLSGFYSEWVSLNLGVGFSTFANPLSGKLAMAATGCWLMLSGQLALLTWWVRSNSLSDFEGKYRIWPYASLAMFLASFGIMTDAHQAFSATFQLLFHTSFWKQEVISWLAPTLAISFSLLAGLHREMRDCRSSHLLLLFSACSASVAAFLSLELVLPYNMQYPALVQASLILISAASLFSSMLLHTRYVIHESAEAPRKRTSLFKRIAHLLPKRKKTKPPTEAKTSTRKKRASKKKQATEKATTPKKKPTRKRAIPEIKLTPQNQSTPQEEIQEEVEVIETPEPQPEPVIEQPEAITFEPVDSNSLKGLSKKERRKIRKQAREQQREEQHDGRRSA</sequence>
<feature type="transmembrane region" description="Helical" evidence="2">
    <location>
        <begin position="105"/>
        <end position="127"/>
    </location>
</feature>